<sequence>MVGSVNESNGGGGALHLSTSTLNFAYKLTPAERFRRLSVVGVKLAVEEVVDLQRRNRRAGVEDRWRRSDGSPTARSGMGRRWLARYVDDQGGENTRSFDRKVDAQAFLNEITAAQTIGTYVAPKAGRITVRELHGKWLGTQGHLKETTVATRAFAWSGYVEGRWAAVAVADVQSSDIRAWVQQLAAGGAKPATIENALSVLRQILEMAVDDRRIPRNPCTGVKSPRRQHRARGYLTHQQVELLAREVGEYAVVVRFLAYTGLRWGEMAALRVESFDMLRRRVNIREAVAEVKGRVVWSSPKSHERRSVPFPAFLADPLAAIMIGKRRDDLVFTSPGGALLRVSTWRPRVFNMAVQRLQEADPAYPTVTPHDLRHTAASLSISAGANVKAVQTMLGHASAVLTLDTYADLFPDDLEQVSVALDAARMRSLAATADQLRTGK</sequence>
<dbReference type="Gene3D" id="1.10.443.10">
    <property type="entry name" value="Intergrase catalytic core"/>
    <property type="match status" value="1"/>
</dbReference>
<dbReference type="InterPro" id="IPR010998">
    <property type="entry name" value="Integrase_recombinase_N"/>
</dbReference>
<dbReference type="RefSeq" id="WP_086361354.1">
    <property type="nucleotide sequence ID" value="NZ_CP038799.1"/>
</dbReference>
<evidence type="ECO:0000256" key="3">
    <source>
        <dbReference type="ARBA" id="ARBA00023172"/>
    </source>
</evidence>
<evidence type="ECO:0000256" key="2">
    <source>
        <dbReference type="ARBA" id="ARBA00023125"/>
    </source>
</evidence>
<dbReference type="GO" id="GO:0003677">
    <property type="term" value="F:DNA binding"/>
    <property type="evidence" value="ECO:0007669"/>
    <property type="project" value="UniProtKB-UniRule"/>
</dbReference>
<evidence type="ECO:0000256" key="1">
    <source>
        <dbReference type="ARBA" id="ARBA00008857"/>
    </source>
</evidence>
<accession>A0A6H0S885</accession>
<dbReference type="EMBL" id="CP038799">
    <property type="protein sequence ID" value="QIV82555.1"/>
    <property type="molecule type" value="Genomic_DNA"/>
</dbReference>
<dbReference type="PANTHER" id="PTHR30349">
    <property type="entry name" value="PHAGE INTEGRASE-RELATED"/>
    <property type="match status" value="1"/>
</dbReference>
<dbReference type="InterPro" id="IPR002104">
    <property type="entry name" value="Integrase_catalytic"/>
</dbReference>
<dbReference type="SUPFAM" id="SSF56349">
    <property type="entry name" value="DNA breaking-rejoining enzymes"/>
    <property type="match status" value="1"/>
</dbReference>
<dbReference type="InterPro" id="IPR050090">
    <property type="entry name" value="Tyrosine_recombinase_XerCD"/>
</dbReference>
<organism evidence="7 8">
    <name type="scientific">Mycolicibacterium frederiksbergense</name>
    <dbReference type="NCBI Taxonomy" id="117567"/>
    <lineage>
        <taxon>Bacteria</taxon>
        <taxon>Bacillati</taxon>
        <taxon>Actinomycetota</taxon>
        <taxon>Actinomycetes</taxon>
        <taxon>Mycobacteriales</taxon>
        <taxon>Mycobacteriaceae</taxon>
        <taxon>Mycolicibacterium</taxon>
    </lineage>
</organism>
<comment type="similarity">
    <text evidence="1">Belongs to the 'phage' integrase family.</text>
</comment>
<dbReference type="Proteomes" id="UP000501849">
    <property type="component" value="Chromosome"/>
</dbReference>
<proteinExistence type="inferred from homology"/>
<gene>
    <name evidence="7" type="ORF">EXE63_17975</name>
</gene>
<feature type="domain" description="Core-binding (CB)" evidence="6">
    <location>
        <begin position="128"/>
        <end position="209"/>
    </location>
</feature>
<dbReference type="GO" id="GO:0015074">
    <property type="term" value="P:DNA integration"/>
    <property type="evidence" value="ECO:0007669"/>
    <property type="project" value="InterPro"/>
</dbReference>
<evidence type="ECO:0000259" key="6">
    <source>
        <dbReference type="PROSITE" id="PS51900"/>
    </source>
</evidence>
<dbReference type="PROSITE" id="PS51900">
    <property type="entry name" value="CB"/>
    <property type="match status" value="1"/>
</dbReference>
<keyword evidence="3" id="KW-0233">DNA recombination</keyword>
<evidence type="ECO:0000313" key="7">
    <source>
        <dbReference type="EMBL" id="QIV82555.1"/>
    </source>
</evidence>
<feature type="domain" description="Tyr recombinase" evidence="5">
    <location>
        <begin position="230"/>
        <end position="419"/>
    </location>
</feature>
<name>A0A6H0S885_9MYCO</name>
<dbReference type="PANTHER" id="PTHR30349:SF64">
    <property type="entry name" value="PROPHAGE INTEGRASE INTD-RELATED"/>
    <property type="match status" value="1"/>
</dbReference>
<dbReference type="Gene3D" id="1.10.150.130">
    <property type="match status" value="1"/>
</dbReference>
<protein>
    <submittedName>
        <fullName evidence="7">Site-specific integrase</fullName>
    </submittedName>
</protein>
<dbReference type="PROSITE" id="PS51898">
    <property type="entry name" value="TYR_RECOMBINASE"/>
    <property type="match status" value="1"/>
</dbReference>
<evidence type="ECO:0000313" key="8">
    <source>
        <dbReference type="Proteomes" id="UP000501849"/>
    </source>
</evidence>
<evidence type="ECO:0000259" key="5">
    <source>
        <dbReference type="PROSITE" id="PS51898"/>
    </source>
</evidence>
<dbReference type="CDD" id="cd01189">
    <property type="entry name" value="INT_ICEBs1_C_like"/>
    <property type="match status" value="1"/>
</dbReference>
<keyword evidence="8" id="KW-1185">Reference proteome</keyword>
<dbReference type="GO" id="GO:0006310">
    <property type="term" value="P:DNA recombination"/>
    <property type="evidence" value="ECO:0007669"/>
    <property type="project" value="UniProtKB-KW"/>
</dbReference>
<dbReference type="InterPro" id="IPR011010">
    <property type="entry name" value="DNA_brk_join_enz"/>
</dbReference>
<dbReference type="KEGG" id="mfre:EXE63_17975"/>
<evidence type="ECO:0000256" key="4">
    <source>
        <dbReference type="PROSITE-ProRule" id="PRU01248"/>
    </source>
</evidence>
<dbReference type="InterPro" id="IPR013762">
    <property type="entry name" value="Integrase-like_cat_sf"/>
</dbReference>
<reference evidence="7 8" key="1">
    <citation type="submission" date="2019-04" db="EMBL/GenBank/DDBJ databases">
        <title>Draft, Whole-Genome Sequence of the Anthracene-degrading Mycobacterium frederiksbergense LB501T, Isolated from a Polycyclic Aromatic Hydrocarbon (PAH)-Contaminated Soil.</title>
        <authorList>
            <person name="Augelletti F."/>
        </authorList>
    </citation>
    <scope>NUCLEOTIDE SEQUENCE [LARGE SCALE GENOMIC DNA]</scope>
    <source>
        <strain evidence="7 8">LB 501T</strain>
    </source>
</reference>
<dbReference type="InterPro" id="IPR044068">
    <property type="entry name" value="CB"/>
</dbReference>
<dbReference type="Pfam" id="PF00589">
    <property type="entry name" value="Phage_integrase"/>
    <property type="match status" value="1"/>
</dbReference>
<dbReference type="AlphaFoldDB" id="A0A6H0S885"/>
<keyword evidence="2 4" id="KW-0238">DNA-binding</keyword>